<keyword evidence="2" id="KW-1185">Reference proteome</keyword>
<dbReference type="WBParaSite" id="ASIM_0000213501-mRNA-1">
    <property type="protein sequence ID" value="ASIM_0000213501-mRNA-1"/>
    <property type="gene ID" value="ASIM_0000213501"/>
</dbReference>
<sequence>MSVHELQRLAEQKRIAEMQQQPMDVERRELVLMIRNLRRIIREFDEILLRNERNGVETSPEWSRQRQVCVERCNRYQLLLDSFDRPRFGLVLFVCWYYPLLM</sequence>
<organism evidence="3">
    <name type="scientific">Anisakis simplex</name>
    <name type="common">Herring worm</name>
    <dbReference type="NCBI Taxonomy" id="6269"/>
    <lineage>
        <taxon>Eukaryota</taxon>
        <taxon>Metazoa</taxon>
        <taxon>Ecdysozoa</taxon>
        <taxon>Nematoda</taxon>
        <taxon>Chromadorea</taxon>
        <taxon>Rhabditida</taxon>
        <taxon>Spirurina</taxon>
        <taxon>Ascaridomorpha</taxon>
        <taxon>Ascaridoidea</taxon>
        <taxon>Anisakidae</taxon>
        <taxon>Anisakis</taxon>
        <taxon>Anisakis simplex complex</taxon>
    </lineage>
</organism>
<dbReference type="Proteomes" id="UP000267096">
    <property type="component" value="Unassembled WGS sequence"/>
</dbReference>
<reference evidence="1 2" key="2">
    <citation type="submission" date="2018-11" db="EMBL/GenBank/DDBJ databases">
        <authorList>
            <consortium name="Pathogen Informatics"/>
        </authorList>
    </citation>
    <scope>NUCLEOTIDE SEQUENCE [LARGE SCALE GENOMIC DNA]</scope>
</reference>
<evidence type="ECO:0000313" key="3">
    <source>
        <dbReference type="WBParaSite" id="ASIM_0000213501-mRNA-1"/>
    </source>
</evidence>
<proteinExistence type="predicted"/>
<reference evidence="3" key="1">
    <citation type="submission" date="2017-02" db="UniProtKB">
        <authorList>
            <consortium name="WormBaseParasite"/>
        </authorList>
    </citation>
    <scope>IDENTIFICATION</scope>
</reference>
<dbReference type="EMBL" id="UYRR01002464">
    <property type="protein sequence ID" value="VDK19533.1"/>
    <property type="molecule type" value="Genomic_DNA"/>
</dbReference>
<evidence type="ECO:0000313" key="2">
    <source>
        <dbReference type="Proteomes" id="UP000267096"/>
    </source>
</evidence>
<accession>A0A0M3J3M2</accession>
<dbReference type="OrthoDB" id="5878012at2759"/>
<dbReference type="AlphaFoldDB" id="A0A0M3J3M2"/>
<protein>
    <submittedName>
        <fullName evidence="3">BAG domain-containing protein</fullName>
    </submittedName>
</protein>
<gene>
    <name evidence="1" type="ORF">ASIM_LOCUS2004</name>
</gene>
<evidence type="ECO:0000313" key="1">
    <source>
        <dbReference type="EMBL" id="VDK19533.1"/>
    </source>
</evidence>
<name>A0A0M3J3M2_ANISI</name>